<evidence type="ECO:0000256" key="1">
    <source>
        <dbReference type="ARBA" id="ARBA00004141"/>
    </source>
</evidence>
<keyword evidence="3 11" id="KW-0812">Transmembrane</keyword>
<dbReference type="OrthoDB" id="6130476at2759"/>
<feature type="transmembrane region" description="Helical" evidence="12">
    <location>
        <begin position="529"/>
        <end position="552"/>
    </location>
</feature>
<dbReference type="PRINTS" id="PR00237">
    <property type="entry name" value="GPCRRHODOPSN"/>
</dbReference>
<keyword evidence="5 12" id="KW-1133">Transmembrane helix</keyword>
<dbReference type="GO" id="GO:0004930">
    <property type="term" value="F:G protein-coupled receptor activity"/>
    <property type="evidence" value="ECO:0007669"/>
    <property type="project" value="UniProtKB-KW"/>
</dbReference>
<evidence type="ECO:0000256" key="2">
    <source>
        <dbReference type="ARBA" id="ARBA00010663"/>
    </source>
</evidence>
<keyword evidence="10 11" id="KW-0807">Transducer</keyword>
<dbReference type="PANTHER" id="PTHR48002">
    <property type="entry name" value="OLFACTORY RECEPTOR"/>
    <property type="match status" value="1"/>
</dbReference>
<evidence type="ECO:0000256" key="9">
    <source>
        <dbReference type="ARBA" id="ARBA00023170"/>
    </source>
</evidence>
<dbReference type="SUPFAM" id="SSF81321">
    <property type="entry name" value="Family A G protein-coupled receptor-like"/>
    <property type="match status" value="4"/>
</dbReference>
<keyword evidence="6 11" id="KW-0297">G-protein coupled receptor</keyword>
<dbReference type="PROSITE" id="PS00237">
    <property type="entry name" value="G_PROTEIN_RECEP_F1_1"/>
    <property type="match status" value="3"/>
</dbReference>
<keyword evidence="9 11" id="KW-0675">Receptor</keyword>
<feature type="transmembrane region" description="Helical" evidence="12">
    <location>
        <begin position="83"/>
        <end position="107"/>
    </location>
</feature>
<evidence type="ECO:0000256" key="12">
    <source>
        <dbReference type="SAM" id="Phobius"/>
    </source>
</evidence>
<feature type="transmembrane region" description="Helical" evidence="12">
    <location>
        <begin position="628"/>
        <end position="649"/>
    </location>
</feature>
<dbReference type="AlphaFoldDB" id="V8NFJ2"/>
<dbReference type="GO" id="GO:0004984">
    <property type="term" value="F:olfactory receptor activity"/>
    <property type="evidence" value="ECO:0007669"/>
    <property type="project" value="InterPro"/>
</dbReference>
<keyword evidence="4" id="KW-0716">Sensory transduction</keyword>
<sequence>MENETYLPVTEFVLQGLSQIWEFRILFCVLLLLFCIIILPGNILIVVTILQNPSLESPMFFFLANLALVDIFYSCVTHPKLLLNIFFGCVTISYIGCITQIFFIHFLGGAEMFLLFAMAIDRYVAICHPLHYAMVVTRVICWAMVVTSWFGGLIHSIIQVIFIILLPFCGPNKLDNFFCDITQIIRLACANIYTLEFVMFFNSGMPSIVCFILLLISYLALLVKLRMGSGIQKSKASSICITHIIIIFIMFGPAIYIYCHPFRDYPLDKVVAFFHAMVFPLMNPHSHIISPQGYRRRMDSCNHTEFILEGLSEIRELQFLFCIFLLMFYVIIFPGNILIIVTILKDHQLGAPMFFFLANLALMDICYSCVTPPKMIINLLSGCQTISYKGCMTQVFFIHFLGASEINLLISMAFDRYVAICHPLHYVTVITKPACWALVMASWAGGFTHSIIQVILIFPLPFCGPNKLDNFFCDITQIIRLACTNTYRLEIIMFINSGLITTGCFFLLLISYGALLIKVRTGVSQGKTKASSTCITHIIIVFIMFGPAIYLYCHPFHDFPFDKVVGFLHTVIFPLMNPMIYTLRNKEVIIILPLPFCGPNKLKNFFCDVTQIIRLACTNTYSLEFAMFINSGLTTAGCFVLLLISYGALLIKVRTGVSQGKTKASSTCITHIIIVFIMFGPAIYLYCHPFHDFPFDKMEYTKRMDSDNHTEFVLEGLAETRELQVFLCILLLTFYVIILPGNILIIVTILKDPQLGAPMFFFLANLALMDICYSCVTPPKLIINLFSGCQTISYKGCMIQVFFIHFLGASEVALLMSMAFDRFAAIYFPLH</sequence>
<comment type="similarity">
    <text evidence="2 11">Belongs to the G-protein coupled receptor 1 family.</text>
</comment>
<dbReference type="PRINTS" id="PR00245">
    <property type="entry name" value="OLFACTORYR"/>
</dbReference>
<dbReference type="InterPro" id="IPR000276">
    <property type="entry name" value="GPCR_Rhodpsn"/>
</dbReference>
<organism evidence="14 15">
    <name type="scientific">Ophiophagus hannah</name>
    <name type="common">King cobra</name>
    <name type="synonym">Naja hannah</name>
    <dbReference type="NCBI Taxonomy" id="8665"/>
    <lineage>
        <taxon>Eukaryota</taxon>
        <taxon>Metazoa</taxon>
        <taxon>Chordata</taxon>
        <taxon>Craniata</taxon>
        <taxon>Vertebrata</taxon>
        <taxon>Euteleostomi</taxon>
        <taxon>Lepidosauria</taxon>
        <taxon>Squamata</taxon>
        <taxon>Bifurcata</taxon>
        <taxon>Unidentata</taxon>
        <taxon>Episquamata</taxon>
        <taxon>Toxicofera</taxon>
        <taxon>Serpentes</taxon>
        <taxon>Colubroidea</taxon>
        <taxon>Elapidae</taxon>
        <taxon>Elapinae</taxon>
        <taxon>Ophiophagus</taxon>
    </lineage>
</organism>
<dbReference type="FunFam" id="1.20.1070.10:FF:000007">
    <property type="entry name" value="Olfactory receptor"/>
    <property type="match status" value="1"/>
</dbReference>
<feature type="transmembrane region" description="Helical" evidence="12">
    <location>
        <begin position="349"/>
        <end position="370"/>
    </location>
</feature>
<evidence type="ECO:0000256" key="4">
    <source>
        <dbReference type="ARBA" id="ARBA00022725"/>
    </source>
</evidence>
<dbReference type="GO" id="GO:0005886">
    <property type="term" value="C:plasma membrane"/>
    <property type="evidence" value="ECO:0007669"/>
    <property type="project" value="UniProtKB-ARBA"/>
</dbReference>
<feature type="transmembrane region" description="Helical" evidence="12">
    <location>
        <begin position="25"/>
        <end position="47"/>
    </location>
</feature>
<dbReference type="PROSITE" id="PS50262">
    <property type="entry name" value="G_PROTEIN_RECEP_F1_2"/>
    <property type="match status" value="3"/>
</dbReference>
<evidence type="ECO:0000256" key="6">
    <source>
        <dbReference type="ARBA" id="ARBA00023040"/>
    </source>
</evidence>
<dbReference type="InterPro" id="IPR000725">
    <property type="entry name" value="Olfact_rcpt"/>
</dbReference>
<dbReference type="InterPro" id="IPR050427">
    <property type="entry name" value="Olfactory_Receptors"/>
</dbReference>
<dbReference type="EMBL" id="AZIM01004433">
    <property type="protein sequence ID" value="ETE60736.1"/>
    <property type="molecule type" value="Genomic_DNA"/>
</dbReference>
<name>V8NFJ2_OPHHA</name>
<dbReference type="FunFam" id="1.20.1070.10:FF:000012">
    <property type="entry name" value="Olfactory receptor"/>
    <property type="match status" value="1"/>
</dbReference>
<protein>
    <submittedName>
        <fullName evidence="14">Olfactory receptor 4N5</fullName>
    </submittedName>
</protein>
<keyword evidence="15" id="KW-1185">Reference proteome</keyword>
<evidence type="ECO:0000256" key="11">
    <source>
        <dbReference type="RuleBase" id="RU000688"/>
    </source>
</evidence>
<feature type="domain" description="G-protein coupled receptors family 1 profile" evidence="13">
    <location>
        <begin position="741"/>
        <end position="831"/>
    </location>
</feature>
<evidence type="ECO:0000313" key="14">
    <source>
        <dbReference type="EMBL" id="ETE60736.1"/>
    </source>
</evidence>
<comment type="caution">
    <text evidence="14">The sequence shown here is derived from an EMBL/GenBank/DDBJ whole genome shotgun (WGS) entry which is preliminary data.</text>
</comment>
<feature type="transmembrane region" description="Helical" evidence="12">
    <location>
        <begin position="139"/>
        <end position="168"/>
    </location>
</feature>
<dbReference type="InterPro" id="IPR017452">
    <property type="entry name" value="GPCR_Rhodpsn_7TM"/>
</dbReference>
<evidence type="ECO:0000256" key="3">
    <source>
        <dbReference type="ARBA" id="ARBA00022692"/>
    </source>
</evidence>
<feature type="transmembrane region" description="Helical" evidence="12">
    <location>
        <begin position="434"/>
        <end position="458"/>
    </location>
</feature>
<gene>
    <name evidence="14" type="primary">OR4N5</name>
    <name evidence="14" type="ORF">L345_13520</name>
</gene>
<accession>V8NFJ2</accession>
<feature type="domain" description="G-protein coupled receptors family 1 profile" evidence="13">
    <location>
        <begin position="41"/>
        <end position="258"/>
    </location>
</feature>
<comment type="subcellular location">
    <subcellularLocation>
        <location evidence="1">Membrane</location>
        <topology evidence="1">Multi-pass membrane protein</topology>
    </subcellularLocation>
</comment>
<feature type="transmembrane region" description="Helical" evidence="12">
    <location>
        <begin position="669"/>
        <end position="687"/>
    </location>
</feature>
<dbReference type="Proteomes" id="UP000018936">
    <property type="component" value="Unassembled WGS sequence"/>
</dbReference>
<feature type="transmembrane region" description="Helical" evidence="12">
    <location>
        <begin position="59"/>
        <end position="76"/>
    </location>
</feature>
<feature type="transmembrane region" description="Helical" evidence="12">
    <location>
        <begin position="725"/>
        <end position="749"/>
    </location>
</feature>
<dbReference type="CDD" id="cd15937">
    <property type="entry name" value="7tmA_OR4N-like"/>
    <property type="match status" value="1"/>
</dbReference>
<keyword evidence="7 12" id="KW-0472">Membrane</keyword>
<proteinExistence type="inferred from homology"/>
<feature type="transmembrane region" description="Helical" evidence="12">
    <location>
        <begin position="797"/>
        <end position="820"/>
    </location>
</feature>
<evidence type="ECO:0000256" key="10">
    <source>
        <dbReference type="ARBA" id="ARBA00023224"/>
    </source>
</evidence>
<dbReference type="Pfam" id="PF13853">
    <property type="entry name" value="7tm_4"/>
    <property type="match status" value="4"/>
</dbReference>
<feature type="transmembrane region" description="Helical" evidence="12">
    <location>
        <begin position="319"/>
        <end position="343"/>
    </location>
</feature>
<feature type="non-terminal residue" evidence="14">
    <location>
        <position position="831"/>
    </location>
</feature>
<feature type="transmembrane region" description="Helical" evidence="12">
    <location>
        <begin position="113"/>
        <end position="132"/>
    </location>
</feature>
<feature type="transmembrane region" description="Helical" evidence="12">
    <location>
        <begin position="205"/>
        <end position="225"/>
    </location>
</feature>
<evidence type="ECO:0000256" key="7">
    <source>
        <dbReference type="ARBA" id="ARBA00023136"/>
    </source>
</evidence>
<reference evidence="14 15" key="1">
    <citation type="journal article" date="2013" name="Proc. Natl. Acad. Sci. U.S.A.">
        <title>The king cobra genome reveals dynamic gene evolution and adaptation in the snake venom system.</title>
        <authorList>
            <person name="Vonk F.J."/>
            <person name="Casewell N.R."/>
            <person name="Henkel C.V."/>
            <person name="Heimberg A.M."/>
            <person name="Jansen H.J."/>
            <person name="McCleary R.J."/>
            <person name="Kerkkamp H.M."/>
            <person name="Vos R.A."/>
            <person name="Guerreiro I."/>
            <person name="Calvete J.J."/>
            <person name="Wuster W."/>
            <person name="Woods A.E."/>
            <person name="Logan J.M."/>
            <person name="Harrison R.A."/>
            <person name="Castoe T.A."/>
            <person name="de Koning A.P."/>
            <person name="Pollock D.D."/>
            <person name="Yandell M."/>
            <person name="Calderon D."/>
            <person name="Renjifo C."/>
            <person name="Currier R.B."/>
            <person name="Salgado D."/>
            <person name="Pla D."/>
            <person name="Sanz L."/>
            <person name="Hyder A.S."/>
            <person name="Ribeiro J.M."/>
            <person name="Arntzen J.W."/>
            <person name="van den Thillart G.E."/>
            <person name="Boetzer M."/>
            <person name="Pirovano W."/>
            <person name="Dirks R.P."/>
            <person name="Spaink H.P."/>
            <person name="Duboule D."/>
            <person name="McGlinn E."/>
            <person name="Kini R.M."/>
            <person name="Richardson M.K."/>
        </authorList>
    </citation>
    <scope>NUCLEOTIDE SEQUENCE</scope>
    <source>
        <tissue evidence="14">Blood</tissue>
    </source>
</reference>
<feature type="transmembrane region" description="Helical" evidence="12">
    <location>
        <begin position="237"/>
        <end position="258"/>
    </location>
</feature>
<feature type="transmembrane region" description="Helical" evidence="12">
    <location>
        <begin position="755"/>
        <end position="776"/>
    </location>
</feature>
<evidence type="ECO:0000313" key="15">
    <source>
        <dbReference type="Proteomes" id="UP000018936"/>
    </source>
</evidence>
<dbReference type="Gene3D" id="1.20.1070.10">
    <property type="entry name" value="Rhodopsin 7-helix transmembrane proteins"/>
    <property type="match status" value="3"/>
</dbReference>
<feature type="domain" description="G-protein coupled receptors family 1 profile" evidence="13">
    <location>
        <begin position="335"/>
        <end position="581"/>
    </location>
</feature>
<keyword evidence="8" id="KW-1015">Disulfide bond</keyword>
<evidence type="ECO:0000256" key="8">
    <source>
        <dbReference type="ARBA" id="ARBA00023157"/>
    </source>
</evidence>
<keyword evidence="4" id="KW-0552">Olfaction</keyword>
<evidence type="ECO:0000256" key="5">
    <source>
        <dbReference type="ARBA" id="ARBA00022989"/>
    </source>
</evidence>
<evidence type="ECO:0000259" key="13">
    <source>
        <dbReference type="PROSITE" id="PS50262"/>
    </source>
</evidence>
<feature type="transmembrane region" description="Helical" evidence="12">
    <location>
        <begin position="491"/>
        <end position="517"/>
    </location>
</feature>